<protein>
    <submittedName>
        <fullName evidence="2">Uncharacterized protein</fullName>
    </submittedName>
</protein>
<evidence type="ECO:0000313" key="3">
    <source>
        <dbReference type="Proteomes" id="UP001349262"/>
    </source>
</evidence>
<keyword evidence="1" id="KW-1133">Transmembrane helix</keyword>
<gene>
    <name evidence="2" type="ORF">MRSR164_02145</name>
</gene>
<accession>A0ABU7T530</accession>
<keyword evidence="3" id="KW-1185">Reference proteome</keyword>
<evidence type="ECO:0000256" key="1">
    <source>
        <dbReference type="SAM" id="Phobius"/>
    </source>
</evidence>
<sequence length="68" mass="7086">MRTAFPTSFPTAGLAASRIRPRPYPARPPRGRPGIRGAGEACGGETVIDFALCLLLAVLVVGLLLLAL</sequence>
<name>A0ABU7T530_9HYPH</name>
<keyword evidence="1" id="KW-0472">Membrane</keyword>
<dbReference type="Proteomes" id="UP001349262">
    <property type="component" value="Unassembled WGS sequence"/>
</dbReference>
<feature type="transmembrane region" description="Helical" evidence="1">
    <location>
        <begin position="47"/>
        <end position="67"/>
    </location>
</feature>
<proteinExistence type="predicted"/>
<keyword evidence="1" id="KW-0812">Transmembrane</keyword>
<comment type="caution">
    <text evidence="2">The sequence shown here is derived from an EMBL/GenBank/DDBJ whole genome shotgun (WGS) entry which is preliminary data.</text>
</comment>
<reference evidence="2 3" key="1">
    <citation type="journal article" date="2012" name="Genet. Mol. Biol.">
        <title>Analysis of 16S rRNA and mxaF genes revealing insights into Methylobacterium niche-specific plant association.</title>
        <authorList>
            <person name="Dourado M.N."/>
            <person name="Andreote F.D."/>
            <person name="Dini-Andreote F."/>
            <person name="Conti R."/>
            <person name="Araujo J.M."/>
            <person name="Araujo W.L."/>
        </authorList>
    </citation>
    <scope>NUCLEOTIDE SEQUENCE [LARGE SCALE GENOMIC DNA]</scope>
    <source>
        <strain evidence="2 3">SR1.6/4</strain>
    </source>
</reference>
<evidence type="ECO:0000313" key="2">
    <source>
        <dbReference type="EMBL" id="MEE7455655.1"/>
    </source>
</evidence>
<dbReference type="EMBL" id="MLBY01000002">
    <property type="protein sequence ID" value="MEE7455655.1"/>
    <property type="molecule type" value="Genomic_DNA"/>
</dbReference>
<organism evidence="2 3">
    <name type="scientific">Methylobacterium radiotolerans</name>
    <dbReference type="NCBI Taxonomy" id="31998"/>
    <lineage>
        <taxon>Bacteria</taxon>
        <taxon>Pseudomonadati</taxon>
        <taxon>Pseudomonadota</taxon>
        <taxon>Alphaproteobacteria</taxon>
        <taxon>Hyphomicrobiales</taxon>
        <taxon>Methylobacteriaceae</taxon>
        <taxon>Methylobacterium</taxon>
    </lineage>
</organism>